<sequence>MGHESLIAGLNYIQEIIKRMAANSLFVKGWSISLTTIAIALVKKDYASHNLLLLGIALLIFNFLFSLLDCFYLKQERIFRNEYNKKVLKITDEGIKENLTIISTKKTKISFCDVYFSISIIPFYLVTMFLGFLLPIWR</sequence>
<feature type="transmembrane region" description="Helical" evidence="1">
    <location>
        <begin position="114"/>
        <end position="137"/>
    </location>
</feature>
<dbReference type="EMBL" id="PUJW01000066">
    <property type="protein sequence ID" value="NHB94696.1"/>
    <property type="molecule type" value="Genomic_DNA"/>
</dbReference>
<evidence type="ECO:0000256" key="1">
    <source>
        <dbReference type="SAM" id="Phobius"/>
    </source>
</evidence>
<keyword evidence="1" id="KW-0472">Membrane</keyword>
<proteinExistence type="predicted"/>
<feature type="transmembrane region" description="Helical" evidence="1">
    <location>
        <begin position="53"/>
        <end position="73"/>
    </location>
</feature>
<evidence type="ECO:0000313" key="3">
    <source>
        <dbReference type="Proteomes" id="UP000591844"/>
    </source>
</evidence>
<keyword evidence="1" id="KW-0812">Transmembrane</keyword>
<dbReference type="RefSeq" id="WP_166310789.1">
    <property type="nucleotide sequence ID" value="NZ_CAWPIB010000066.1"/>
</dbReference>
<comment type="caution">
    <text evidence="2">The sequence shown here is derived from an EMBL/GenBank/DDBJ whole genome shotgun (WGS) entry which is preliminary data.</text>
</comment>
<protein>
    <submittedName>
        <fullName evidence="2">Uncharacterized protein</fullName>
    </submittedName>
</protein>
<dbReference type="Proteomes" id="UP000591844">
    <property type="component" value="Unassembled WGS sequence"/>
</dbReference>
<accession>A0A7X5TIC4</accession>
<feature type="transmembrane region" description="Helical" evidence="1">
    <location>
        <begin position="21"/>
        <end position="41"/>
    </location>
</feature>
<reference evidence="2 3" key="1">
    <citation type="submission" date="2018-02" db="EMBL/GenBank/DDBJ databases">
        <authorList>
            <person name="Machado R.A."/>
        </authorList>
    </citation>
    <scope>NUCLEOTIDE SEQUENCE [LARGE SCALE GENOMIC DNA]</scope>
    <source>
        <strain evidence="2 3">DSM 19724</strain>
    </source>
</reference>
<evidence type="ECO:0000313" key="2">
    <source>
        <dbReference type="EMBL" id="NHB94696.1"/>
    </source>
</evidence>
<name>A0A7X5TIC4_9GAMM</name>
<keyword evidence="3" id="KW-1185">Reference proteome</keyword>
<keyword evidence="1" id="KW-1133">Transmembrane helix</keyword>
<organism evidence="2 3">
    <name type="scientific">Photorhabdus cinerea</name>
    <dbReference type="NCBI Taxonomy" id="471575"/>
    <lineage>
        <taxon>Bacteria</taxon>
        <taxon>Pseudomonadati</taxon>
        <taxon>Pseudomonadota</taxon>
        <taxon>Gammaproteobacteria</taxon>
        <taxon>Enterobacterales</taxon>
        <taxon>Morganellaceae</taxon>
        <taxon>Photorhabdus</taxon>
    </lineage>
</organism>
<dbReference type="AlphaFoldDB" id="A0A7X5TIC4"/>
<gene>
    <name evidence="2" type="ORF">C5469_22265</name>
</gene>